<sequence length="187" mass="20986">MSSQEQETRNIKICLVGDLDVGKASLMRRFIDNVFDPTQRPTIGVGFAVRPLDIEGERIAAQIFTRPSSGRFLLGSFYYNAWSICLVYDISKRRSFSSIESTWLREVAENMPGSDRESPIPVRLYLIGNKSDREAQREVSTEEGAELAARCNMIFTETSALDGSGVEDFFMTLFTQICRDASPESTS</sequence>
<dbReference type="OrthoDB" id="9989112at2759"/>
<comment type="similarity">
    <text evidence="1">Belongs to the small GTPase superfamily. Rab family.</text>
</comment>
<dbReference type="SUPFAM" id="SSF52540">
    <property type="entry name" value="P-loop containing nucleoside triphosphate hydrolases"/>
    <property type="match status" value="1"/>
</dbReference>
<dbReference type="GO" id="GO:0005525">
    <property type="term" value="F:GTP binding"/>
    <property type="evidence" value="ECO:0007669"/>
    <property type="project" value="InterPro"/>
</dbReference>
<dbReference type="InterPro" id="IPR050209">
    <property type="entry name" value="Rab_GTPases_membrane_traffic"/>
</dbReference>
<dbReference type="InterPro" id="IPR027417">
    <property type="entry name" value="P-loop_NTPase"/>
</dbReference>
<dbReference type="SMART" id="SM00175">
    <property type="entry name" value="RAB"/>
    <property type="match status" value="1"/>
</dbReference>
<gene>
    <name evidence="2" type="ORF">MIND_01242800</name>
</gene>
<dbReference type="AlphaFoldDB" id="A0A8H6VVZ2"/>
<dbReference type="NCBIfam" id="TIGR00231">
    <property type="entry name" value="small_GTP"/>
    <property type="match status" value="1"/>
</dbReference>
<dbReference type="Gene3D" id="3.40.50.300">
    <property type="entry name" value="P-loop containing nucleotide triphosphate hydrolases"/>
    <property type="match status" value="1"/>
</dbReference>
<dbReference type="PRINTS" id="PR00449">
    <property type="entry name" value="RASTRNSFRMNG"/>
</dbReference>
<dbReference type="PROSITE" id="PS51419">
    <property type="entry name" value="RAB"/>
    <property type="match status" value="1"/>
</dbReference>
<dbReference type="SMART" id="SM00173">
    <property type="entry name" value="RAS"/>
    <property type="match status" value="1"/>
</dbReference>
<dbReference type="RefSeq" id="XP_037214885.1">
    <property type="nucleotide sequence ID" value="XM_037368917.1"/>
</dbReference>
<dbReference type="GO" id="GO:0003924">
    <property type="term" value="F:GTPase activity"/>
    <property type="evidence" value="ECO:0007669"/>
    <property type="project" value="InterPro"/>
</dbReference>
<dbReference type="EMBL" id="JACAZF010000012">
    <property type="protein sequence ID" value="KAF7292158.1"/>
    <property type="molecule type" value="Genomic_DNA"/>
</dbReference>
<dbReference type="PROSITE" id="PS51421">
    <property type="entry name" value="RAS"/>
    <property type="match status" value="1"/>
</dbReference>
<protein>
    <submittedName>
        <fullName evidence="2">Small GTPase Rab11B</fullName>
    </submittedName>
</protein>
<name>A0A8H6VVZ2_9AGAR</name>
<dbReference type="InterPro" id="IPR001806">
    <property type="entry name" value="Small_GTPase"/>
</dbReference>
<dbReference type="FunFam" id="3.40.50.300:FF:001447">
    <property type="entry name" value="Ras-related protein Rab-1B"/>
    <property type="match status" value="1"/>
</dbReference>
<accession>A0A8H6VVZ2</accession>
<dbReference type="PANTHER" id="PTHR47979">
    <property type="entry name" value="DRAB11-RELATED"/>
    <property type="match status" value="1"/>
</dbReference>
<evidence type="ECO:0000313" key="3">
    <source>
        <dbReference type="Proteomes" id="UP000636479"/>
    </source>
</evidence>
<dbReference type="Pfam" id="PF00071">
    <property type="entry name" value="Ras"/>
    <property type="match status" value="1"/>
</dbReference>
<dbReference type="CDD" id="cd00154">
    <property type="entry name" value="Rab"/>
    <property type="match status" value="1"/>
</dbReference>
<proteinExistence type="inferred from homology"/>
<dbReference type="GeneID" id="59351433"/>
<evidence type="ECO:0000256" key="1">
    <source>
        <dbReference type="ARBA" id="ARBA00006270"/>
    </source>
</evidence>
<dbReference type="InterPro" id="IPR005225">
    <property type="entry name" value="Small_GTP-bd"/>
</dbReference>
<comment type="caution">
    <text evidence="2">The sequence shown here is derived from an EMBL/GenBank/DDBJ whole genome shotgun (WGS) entry which is preliminary data.</text>
</comment>
<keyword evidence="3" id="KW-1185">Reference proteome</keyword>
<dbReference type="Proteomes" id="UP000636479">
    <property type="component" value="Unassembled WGS sequence"/>
</dbReference>
<organism evidence="2 3">
    <name type="scientific">Mycena indigotica</name>
    <dbReference type="NCBI Taxonomy" id="2126181"/>
    <lineage>
        <taxon>Eukaryota</taxon>
        <taxon>Fungi</taxon>
        <taxon>Dikarya</taxon>
        <taxon>Basidiomycota</taxon>
        <taxon>Agaricomycotina</taxon>
        <taxon>Agaricomycetes</taxon>
        <taxon>Agaricomycetidae</taxon>
        <taxon>Agaricales</taxon>
        <taxon>Marasmiineae</taxon>
        <taxon>Mycenaceae</taxon>
        <taxon>Mycena</taxon>
    </lineage>
</organism>
<reference evidence="2" key="1">
    <citation type="submission" date="2020-05" db="EMBL/GenBank/DDBJ databases">
        <title>Mycena genomes resolve the evolution of fungal bioluminescence.</title>
        <authorList>
            <person name="Tsai I.J."/>
        </authorList>
    </citation>
    <scope>NUCLEOTIDE SEQUENCE</scope>
    <source>
        <strain evidence="2">171206Taipei</strain>
    </source>
</reference>
<evidence type="ECO:0000313" key="2">
    <source>
        <dbReference type="EMBL" id="KAF7292158.1"/>
    </source>
</evidence>
<dbReference type="SMART" id="SM00174">
    <property type="entry name" value="RHO"/>
    <property type="match status" value="1"/>
</dbReference>